<evidence type="ECO:0000313" key="3">
    <source>
        <dbReference type="EMBL" id="CEK80456.1"/>
    </source>
</evidence>
<accession>A0A0B7AKE2</accession>
<proteinExistence type="predicted"/>
<evidence type="ECO:0000313" key="2">
    <source>
        <dbReference type="EMBL" id="CEK80455.1"/>
    </source>
</evidence>
<protein>
    <recommendedName>
        <fullName evidence="4">Secreted protein</fullName>
    </recommendedName>
</protein>
<feature type="chain" id="PRO_5007391472" description="Secreted protein" evidence="1">
    <location>
        <begin position="20"/>
        <end position="81"/>
    </location>
</feature>
<feature type="signal peptide" evidence="1">
    <location>
        <begin position="1"/>
        <end position="19"/>
    </location>
</feature>
<organism evidence="3">
    <name type="scientific">Arion vulgaris</name>
    <dbReference type="NCBI Taxonomy" id="1028688"/>
    <lineage>
        <taxon>Eukaryota</taxon>
        <taxon>Metazoa</taxon>
        <taxon>Spiralia</taxon>
        <taxon>Lophotrochozoa</taxon>
        <taxon>Mollusca</taxon>
        <taxon>Gastropoda</taxon>
        <taxon>Heterobranchia</taxon>
        <taxon>Euthyneura</taxon>
        <taxon>Panpulmonata</taxon>
        <taxon>Eupulmonata</taxon>
        <taxon>Stylommatophora</taxon>
        <taxon>Helicina</taxon>
        <taxon>Arionoidea</taxon>
        <taxon>Arionidae</taxon>
        <taxon>Arion</taxon>
    </lineage>
</organism>
<keyword evidence="1" id="KW-0732">Signal</keyword>
<evidence type="ECO:0008006" key="4">
    <source>
        <dbReference type="Google" id="ProtNLM"/>
    </source>
</evidence>
<evidence type="ECO:0000256" key="1">
    <source>
        <dbReference type="SAM" id="SignalP"/>
    </source>
</evidence>
<sequence>MNAHRALLSLLLMSDPAAPSRLIKLPTYVKAFVFGRILSSSLTGAGHFQSQYFCFLQNDFSTQPSGNCKYHKENNSNCIPK</sequence>
<dbReference type="AlphaFoldDB" id="A0A0B7AKE2"/>
<gene>
    <name evidence="3" type="primary">ORF121032</name>
    <name evidence="2" type="synonym">ORF121024</name>
</gene>
<dbReference type="EMBL" id="HACG01033591">
    <property type="protein sequence ID" value="CEK80456.1"/>
    <property type="molecule type" value="Transcribed_RNA"/>
</dbReference>
<dbReference type="EMBL" id="HACG01033590">
    <property type="protein sequence ID" value="CEK80455.1"/>
    <property type="molecule type" value="Transcribed_RNA"/>
</dbReference>
<reference evidence="3" key="1">
    <citation type="submission" date="2014-12" db="EMBL/GenBank/DDBJ databases">
        <title>Insight into the proteome of Arion vulgaris.</title>
        <authorList>
            <person name="Aradska J."/>
            <person name="Bulat T."/>
            <person name="Smidak R."/>
            <person name="Sarate P."/>
            <person name="Gangsoo J."/>
            <person name="Sialana F."/>
            <person name="Bilban M."/>
            <person name="Lubec G."/>
        </authorList>
    </citation>
    <scope>NUCLEOTIDE SEQUENCE</scope>
    <source>
        <tissue evidence="3">Skin</tissue>
    </source>
</reference>
<name>A0A0B7AKE2_9EUPU</name>